<sequence>MIRDSHTENTALRTIVRRLASLLLCLFVWTLPAGAAPLPVDEAFALHVSEAPDGGLAFQWKIAPGYYLYREHIEAKTADGGAPLPLETGAGIAKDDPNFGTTEIYYASAEATLAAPGDAPIALTYQGCQEDGICYRPETRVIDPLTLAVTAQGGLVAPKLSLWTPSPTATTADPATDRAPESTAAAPAFELAEDPGLIPSLMARGGVILVLAAFPLFGLLLAFTPCVFPMYPIMAGALAREGERLTPRRGFVLSSLYVLGLASAFALLGAAAGWSGQNLQMVLQSPWMAGVLALLFAVLALSMFGLYELQLPARWTNALSRGTGQGSGSKRAAVVLGFSSALIVGPCVTAPLAGALLYIAQTADVTLGAAALFGLGIGKGIPLIVFSTLGGGVLPRAGAWMDTVKQVFGFGFLATAIWMAAPLLPAGLELFLWAALLIGFGTYAFVHWPAERPGVVLARTASLLALLYGAVLTVGAAAGSNDPLKPLAVFAGGGAAGTSAPPLVFAPTGSTETFKAQLAGARGDRPTMIYFTADWCVTCYTIERSVLPAPDVKQALGGFQLVKADVSDVDPANTELMARLKVAGPPTMIFFDKDGKETAGARLVGDINRQTLTASAGLAMER</sequence>
<feature type="transmembrane region" description="Helical" evidence="8">
    <location>
        <begin position="332"/>
        <end position="359"/>
    </location>
</feature>
<proteinExistence type="predicted"/>
<dbReference type="Gene3D" id="2.60.40.1250">
    <property type="entry name" value="Thiol:disulfide interchange protein DsbD, N-terminal domain"/>
    <property type="match status" value="1"/>
</dbReference>
<dbReference type="Proteomes" id="UP000559404">
    <property type="component" value="Unassembled WGS sequence"/>
</dbReference>
<keyword evidence="11" id="KW-0560">Oxidoreductase</keyword>
<feature type="transmembrane region" description="Helical" evidence="8">
    <location>
        <begin position="251"/>
        <end position="275"/>
    </location>
</feature>
<reference evidence="11 12" key="2">
    <citation type="submission" date="2020-08" db="EMBL/GenBank/DDBJ databases">
        <title>Stappia taiwanensis sp. nov., isolated from a coastal thermal spring.</title>
        <authorList>
            <person name="Kampfer P."/>
        </authorList>
    </citation>
    <scope>NUCLEOTIDE SEQUENCE [LARGE SCALE GENOMIC DNA]</scope>
    <source>
        <strain evidence="11 12">DSM 23284</strain>
    </source>
</reference>
<feature type="transmembrane region" description="Helical" evidence="8">
    <location>
        <begin position="207"/>
        <end position="231"/>
    </location>
</feature>
<evidence type="ECO:0000256" key="9">
    <source>
        <dbReference type="SAM" id="SignalP"/>
    </source>
</evidence>
<dbReference type="SUPFAM" id="SSF52833">
    <property type="entry name" value="Thioredoxin-like"/>
    <property type="match status" value="1"/>
</dbReference>
<organism evidence="11 12">
    <name type="scientific">Stappia taiwanensis</name>
    <dbReference type="NCBI Taxonomy" id="992267"/>
    <lineage>
        <taxon>Bacteria</taxon>
        <taxon>Pseudomonadati</taxon>
        <taxon>Pseudomonadota</taxon>
        <taxon>Alphaproteobacteria</taxon>
        <taxon>Hyphomicrobiales</taxon>
        <taxon>Stappiaceae</taxon>
        <taxon>Stappia</taxon>
    </lineage>
</organism>
<reference evidence="11 12" key="1">
    <citation type="submission" date="2020-07" db="EMBL/GenBank/DDBJ databases">
        <authorList>
            <person name="Li M."/>
        </authorList>
    </citation>
    <scope>NUCLEOTIDE SEQUENCE [LARGE SCALE GENOMIC DNA]</scope>
    <source>
        <strain evidence="11 12">DSM 23284</strain>
    </source>
</reference>
<dbReference type="SUPFAM" id="SSF74863">
    <property type="entry name" value="Thiol:disulfide interchange protein DsbD, N-terminal domain (DsbD-alpha)"/>
    <property type="match status" value="1"/>
</dbReference>
<dbReference type="Pfam" id="PF02683">
    <property type="entry name" value="DsbD_TM"/>
    <property type="match status" value="1"/>
</dbReference>
<dbReference type="Gene3D" id="3.40.30.10">
    <property type="entry name" value="Glutaredoxin"/>
    <property type="match status" value="1"/>
</dbReference>
<accession>A0A838Y3B6</accession>
<comment type="caution">
    <text evidence="11">The sequence shown here is derived from an EMBL/GenBank/DDBJ whole genome shotgun (WGS) entry which is preliminary data.</text>
</comment>
<dbReference type="CDD" id="cd02953">
    <property type="entry name" value="DsbDgamma"/>
    <property type="match status" value="1"/>
</dbReference>
<dbReference type="InterPro" id="IPR036249">
    <property type="entry name" value="Thioredoxin-like_sf"/>
</dbReference>
<dbReference type="PROSITE" id="PS51352">
    <property type="entry name" value="THIOREDOXIN_2"/>
    <property type="match status" value="1"/>
</dbReference>
<dbReference type="InterPro" id="IPR035671">
    <property type="entry name" value="DsbD_gamma"/>
</dbReference>
<keyword evidence="6 8" id="KW-0472">Membrane</keyword>
<evidence type="ECO:0000256" key="8">
    <source>
        <dbReference type="SAM" id="Phobius"/>
    </source>
</evidence>
<dbReference type="PANTHER" id="PTHR32234">
    <property type="entry name" value="THIOL:DISULFIDE INTERCHANGE PROTEIN DSBD"/>
    <property type="match status" value="1"/>
</dbReference>
<evidence type="ECO:0000259" key="10">
    <source>
        <dbReference type="PROSITE" id="PS51352"/>
    </source>
</evidence>
<dbReference type="EMBL" id="JACEON010000022">
    <property type="protein sequence ID" value="MBA4613674.1"/>
    <property type="molecule type" value="Genomic_DNA"/>
</dbReference>
<feature type="transmembrane region" description="Helical" evidence="8">
    <location>
        <begin position="287"/>
        <end position="311"/>
    </location>
</feature>
<dbReference type="InterPro" id="IPR028250">
    <property type="entry name" value="DsbDN"/>
</dbReference>
<gene>
    <name evidence="11" type="primary">dsbD</name>
    <name evidence="11" type="ORF">H1W37_18605</name>
</gene>
<evidence type="ECO:0000256" key="1">
    <source>
        <dbReference type="ARBA" id="ARBA00004651"/>
    </source>
</evidence>
<dbReference type="Pfam" id="PF13899">
    <property type="entry name" value="Thioredoxin_7"/>
    <property type="match status" value="1"/>
</dbReference>
<dbReference type="InterPro" id="IPR003834">
    <property type="entry name" value="Cyt_c_assmbl_TM_dom"/>
</dbReference>
<dbReference type="PROSITE" id="PS00194">
    <property type="entry name" value="THIOREDOXIN_1"/>
    <property type="match status" value="1"/>
</dbReference>
<dbReference type="GO" id="GO:0047134">
    <property type="term" value="F:protein-disulfide reductase [NAD(P)H] activity"/>
    <property type="evidence" value="ECO:0007669"/>
    <property type="project" value="UniProtKB-EC"/>
</dbReference>
<keyword evidence="3 8" id="KW-0812">Transmembrane</keyword>
<evidence type="ECO:0000256" key="5">
    <source>
        <dbReference type="ARBA" id="ARBA00022989"/>
    </source>
</evidence>
<evidence type="ECO:0000256" key="2">
    <source>
        <dbReference type="ARBA" id="ARBA00022475"/>
    </source>
</evidence>
<protein>
    <submittedName>
        <fullName evidence="11">Protein-disulfide reductase DsbD</fullName>
        <ecNumber evidence="11">1.8.1.8</ecNumber>
    </submittedName>
</protein>
<evidence type="ECO:0000313" key="12">
    <source>
        <dbReference type="Proteomes" id="UP000559404"/>
    </source>
</evidence>
<evidence type="ECO:0000256" key="3">
    <source>
        <dbReference type="ARBA" id="ARBA00022692"/>
    </source>
</evidence>
<dbReference type="PANTHER" id="PTHR32234:SF0">
    <property type="entry name" value="THIOL:DISULFIDE INTERCHANGE PROTEIN DSBD"/>
    <property type="match status" value="1"/>
</dbReference>
<dbReference type="GO" id="GO:0005886">
    <property type="term" value="C:plasma membrane"/>
    <property type="evidence" value="ECO:0007669"/>
    <property type="project" value="UniProtKB-SubCell"/>
</dbReference>
<dbReference type="InterPro" id="IPR013766">
    <property type="entry name" value="Thioredoxin_domain"/>
</dbReference>
<dbReference type="NCBIfam" id="NF001419">
    <property type="entry name" value="PRK00293.1"/>
    <property type="match status" value="1"/>
</dbReference>
<evidence type="ECO:0000256" key="4">
    <source>
        <dbReference type="ARBA" id="ARBA00022748"/>
    </source>
</evidence>
<feature type="signal peptide" evidence="9">
    <location>
        <begin position="1"/>
        <end position="35"/>
    </location>
</feature>
<dbReference type="AlphaFoldDB" id="A0A838Y3B6"/>
<feature type="transmembrane region" description="Helical" evidence="8">
    <location>
        <begin position="430"/>
        <end position="448"/>
    </location>
</feature>
<dbReference type="Pfam" id="PF11412">
    <property type="entry name" value="DsbD_N"/>
    <property type="match status" value="1"/>
</dbReference>
<keyword evidence="4" id="KW-0201">Cytochrome c-type biogenesis</keyword>
<evidence type="ECO:0000256" key="6">
    <source>
        <dbReference type="ARBA" id="ARBA00023136"/>
    </source>
</evidence>
<dbReference type="InterPro" id="IPR017937">
    <property type="entry name" value="Thioredoxin_CS"/>
</dbReference>
<evidence type="ECO:0000256" key="7">
    <source>
        <dbReference type="ARBA" id="ARBA00023284"/>
    </source>
</evidence>
<evidence type="ECO:0000313" key="11">
    <source>
        <dbReference type="EMBL" id="MBA4613674.1"/>
    </source>
</evidence>
<keyword evidence="12" id="KW-1185">Reference proteome</keyword>
<keyword evidence="5 8" id="KW-1133">Transmembrane helix</keyword>
<dbReference type="EC" id="1.8.1.8" evidence="11"/>
<keyword evidence="7" id="KW-0676">Redox-active center</keyword>
<keyword evidence="9" id="KW-0732">Signal</keyword>
<feature type="chain" id="PRO_5032861288" evidence="9">
    <location>
        <begin position="36"/>
        <end position="622"/>
    </location>
</feature>
<name>A0A838Y3B6_9HYPH</name>
<dbReference type="GO" id="GO:0045454">
    <property type="term" value="P:cell redox homeostasis"/>
    <property type="evidence" value="ECO:0007669"/>
    <property type="project" value="TreeGrafter"/>
</dbReference>
<keyword evidence="2" id="KW-1003">Cell membrane</keyword>
<feature type="domain" description="Thioredoxin" evidence="10">
    <location>
        <begin position="494"/>
        <end position="622"/>
    </location>
</feature>
<dbReference type="GO" id="GO:0017004">
    <property type="term" value="P:cytochrome complex assembly"/>
    <property type="evidence" value="ECO:0007669"/>
    <property type="project" value="UniProtKB-KW"/>
</dbReference>
<feature type="transmembrane region" description="Helical" evidence="8">
    <location>
        <begin position="365"/>
        <end position="386"/>
    </location>
</feature>
<dbReference type="InterPro" id="IPR036929">
    <property type="entry name" value="DsbDN_sf"/>
</dbReference>
<comment type="subcellular location">
    <subcellularLocation>
        <location evidence="1">Cell membrane</location>
        <topology evidence="1">Multi-pass membrane protein</topology>
    </subcellularLocation>
</comment>
<feature type="transmembrane region" description="Helical" evidence="8">
    <location>
        <begin position="407"/>
        <end position="424"/>
    </location>
</feature>
<feature type="transmembrane region" description="Helical" evidence="8">
    <location>
        <begin position="460"/>
        <end position="479"/>
    </location>
</feature>